<dbReference type="RefSeq" id="WP_102391511.1">
    <property type="nucleotide sequence ID" value="NZ_MDAL01000034.1"/>
</dbReference>
<gene>
    <name evidence="10" type="ORF">BCT23_20870</name>
</gene>
<evidence type="ECO:0000256" key="7">
    <source>
        <dbReference type="ARBA" id="ARBA00023136"/>
    </source>
</evidence>
<evidence type="ECO:0000313" key="10">
    <source>
        <dbReference type="EMBL" id="PMN90257.1"/>
    </source>
</evidence>
<sequence>MEYHIPWEALIGGFMIGISVLSLLFINGKIAGISGIFSGLLSSQTPDKGWRIVFIISMVLAGSGVAFLGSGFPDYSLSGIGITPFIAMAAGLLVGIGTKLANGCTSGHGICGMGRFSPRSLVATCTFMAAAAITVFLRLHVIGG</sequence>
<keyword evidence="5 9" id="KW-0812">Transmembrane</keyword>
<evidence type="ECO:0000256" key="4">
    <source>
        <dbReference type="ARBA" id="ARBA00022519"/>
    </source>
</evidence>
<name>A0A2N7L827_9GAMM</name>
<comment type="caution">
    <text evidence="10">The sequence shown here is derived from an EMBL/GenBank/DDBJ whole genome shotgun (WGS) entry which is preliminary data.</text>
</comment>
<protein>
    <submittedName>
        <fullName evidence="10">Uncharacterized protein</fullName>
    </submittedName>
</protein>
<keyword evidence="3" id="KW-1003">Cell membrane</keyword>
<comment type="subcellular location">
    <subcellularLocation>
        <location evidence="1">Cell inner membrane</location>
        <topology evidence="1">Multi-pass membrane protein</topology>
    </subcellularLocation>
</comment>
<accession>A0A2N7L827</accession>
<evidence type="ECO:0000313" key="11">
    <source>
        <dbReference type="Proteomes" id="UP000235387"/>
    </source>
</evidence>
<feature type="transmembrane region" description="Helical" evidence="9">
    <location>
        <begin position="75"/>
        <end position="100"/>
    </location>
</feature>
<evidence type="ECO:0000256" key="6">
    <source>
        <dbReference type="ARBA" id="ARBA00022989"/>
    </source>
</evidence>
<reference evidence="11" key="1">
    <citation type="submission" date="2016-07" db="EMBL/GenBank/DDBJ databases">
        <title>Nontailed viruses are major unrecognized killers of bacteria in the ocean.</title>
        <authorList>
            <person name="Kauffman K."/>
            <person name="Hussain F."/>
            <person name="Yang J."/>
            <person name="Arevalo P."/>
            <person name="Brown J."/>
            <person name="Cutler M."/>
            <person name="Kelly L."/>
            <person name="Polz M.F."/>
        </authorList>
    </citation>
    <scope>NUCLEOTIDE SEQUENCE [LARGE SCALE GENOMIC DNA]</scope>
    <source>
        <strain evidence="11">10N.261.45.A10</strain>
    </source>
</reference>
<proteinExistence type="inferred from homology"/>
<dbReference type="Proteomes" id="UP000235387">
    <property type="component" value="Unassembled WGS sequence"/>
</dbReference>
<dbReference type="EMBL" id="MDAL01000034">
    <property type="protein sequence ID" value="PMN90257.1"/>
    <property type="molecule type" value="Genomic_DNA"/>
</dbReference>
<dbReference type="PANTHER" id="PTHR30574:SF1">
    <property type="entry name" value="SULPHUR TRANSPORT DOMAIN-CONTAINING PROTEIN"/>
    <property type="match status" value="1"/>
</dbReference>
<keyword evidence="4" id="KW-0997">Cell inner membrane</keyword>
<dbReference type="InterPro" id="IPR007272">
    <property type="entry name" value="Sulf_transp_TsuA/YedE"/>
</dbReference>
<evidence type="ECO:0000256" key="3">
    <source>
        <dbReference type="ARBA" id="ARBA00022475"/>
    </source>
</evidence>
<comment type="similarity">
    <text evidence="8">Belongs to the TsuA/YedE (TC 9.B.102) family.</text>
</comment>
<evidence type="ECO:0000256" key="9">
    <source>
        <dbReference type="SAM" id="Phobius"/>
    </source>
</evidence>
<organism evidence="10 11">
    <name type="scientific">Enterovibrio norvegicus</name>
    <dbReference type="NCBI Taxonomy" id="188144"/>
    <lineage>
        <taxon>Bacteria</taxon>
        <taxon>Pseudomonadati</taxon>
        <taxon>Pseudomonadota</taxon>
        <taxon>Gammaproteobacteria</taxon>
        <taxon>Vibrionales</taxon>
        <taxon>Vibrionaceae</taxon>
        <taxon>Enterovibrio</taxon>
    </lineage>
</organism>
<dbReference type="GO" id="GO:0005886">
    <property type="term" value="C:plasma membrane"/>
    <property type="evidence" value="ECO:0007669"/>
    <property type="project" value="UniProtKB-SubCell"/>
</dbReference>
<evidence type="ECO:0000256" key="2">
    <source>
        <dbReference type="ARBA" id="ARBA00022448"/>
    </source>
</evidence>
<feature type="transmembrane region" description="Helical" evidence="9">
    <location>
        <begin position="49"/>
        <end position="69"/>
    </location>
</feature>
<keyword evidence="7 9" id="KW-0472">Membrane</keyword>
<keyword evidence="2" id="KW-0813">Transport</keyword>
<dbReference type="PANTHER" id="PTHR30574">
    <property type="entry name" value="INNER MEMBRANE PROTEIN YEDE"/>
    <property type="match status" value="1"/>
</dbReference>
<feature type="transmembrane region" description="Helical" evidence="9">
    <location>
        <begin position="121"/>
        <end position="141"/>
    </location>
</feature>
<evidence type="ECO:0000256" key="8">
    <source>
        <dbReference type="ARBA" id="ARBA00035655"/>
    </source>
</evidence>
<feature type="transmembrane region" description="Helical" evidence="9">
    <location>
        <begin position="6"/>
        <end position="28"/>
    </location>
</feature>
<dbReference type="Pfam" id="PF04143">
    <property type="entry name" value="Sulf_transp"/>
    <property type="match status" value="1"/>
</dbReference>
<evidence type="ECO:0000256" key="1">
    <source>
        <dbReference type="ARBA" id="ARBA00004429"/>
    </source>
</evidence>
<evidence type="ECO:0000256" key="5">
    <source>
        <dbReference type="ARBA" id="ARBA00022692"/>
    </source>
</evidence>
<keyword evidence="6 9" id="KW-1133">Transmembrane helix</keyword>
<dbReference type="AlphaFoldDB" id="A0A2N7L827"/>